<accession>A0A836A1E3</accession>
<evidence type="ECO:0000256" key="2">
    <source>
        <dbReference type="ARBA" id="ARBA00023136"/>
    </source>
</evidence>
<dbReference type="EMBL" id="JAEMGP010000006">
    <property type="protein sequence ID" value="KAG5207429.1"/>
    <property type="molecule type" value="Genomic_DNA"/>
</dbReference>
<dbReference type="GO" id="GO:0016020">
    <property type="term" value="C:membrane"/>
    <property type="evidence" value="ECO:0007669"/>
    <property type="project" value="UniProtKB-SubCell"/>
</dbReference>
<evidence type="ECO:0000313" key="4">
    <source>
        <dbReference type="Proteomes" id="UP000664991"/>
    </source>
</evidence>
<evidence type="ECO:0000313" key="3">
    <source>
        <dbReference type="EMBL" id="KAG5207429.1"/>
    </source>
</evidence>
<name>A0A836A1E3_SHEEP</name>
<gene>
    <name evidence="3" type="ORF">JEQ12_017193</name>
</gene>
<proteinExistence type="predicted"/>
<dbReference type="AlphaFoldDB" id="A0A836A1E3"/>
<keyword evidence="2" id="KW-0472">Membrane</keyword>
<organism evidence="3 4">
    <name type="scientific">Ovis aries</name>
    <name type="common">Sheep</name>
    <dbReference type="NCBI Taxonomy" id="9940"/>
    <lineage>
        <taxon>Eukaryota</taxon>
        <taxon>Metazoa</taxon>
        <taxon>Chordata</taxon>
        <taxon>Craniata</taxon>
        <taxon>Vertebrata</taxon>
        <taxon>Euteleostomi</taxon>
        <taxon>Mammalia</taxon>
        <taxon>Eutheria</taxon>
        <taxon>Laurasiatheria</taxon>
        <taxon>Artiodactyla</taxon>
        <taxon>Ruminantia</taxon>
        <taxon>Pecora</taxon>
        <taxon>Bovidae</taxon>
        <taxon>Caprinae</taxon>
        <taxon>Ovis</taxon>
    </lineage>
</organism>
<sequence length="118" mass="13236">SYFIYGPFALQYLAECHANREKMKGELGKMLSLQNVIQNFSEMNSRRRKAQFFLGTTNKHAKTVRNLCEVALLKIKGIISFTSQMAVQRCVALASAIASTQVMKAQQVVKSESGEEML</sequence>
<feature type="non-terminal residue" evidence="3">
    <location>
        <position position="1"/>
    </location>
</feature>
<dbReference type="PANTHER" id="PTHR46840:SF1">
    <property type="entry name" value="ARMADILLO REPEAT-CONTAINING PROTEIN 1"/>
    <property type="match status" value="1"/>
</dbReference>
<dbReference type="Proteomes" id="UP000664991">
    <property type="component" value="Unassembled WGS sequence"/>
</dbReference>
<reference evidence="3 4" key="1">
    <citation type="submission" date="2020-12" db="EMBL/GenBank/DDBJ databases">
        <title>De novo assembly of Tibetan sheep genome.</title>
        <authorList>
            <person name="Li X."/>
        </authorList>
    </citation>
    <scope>NUCLEOTIDE SEQUENCE [LARGE SCALE GENOMIC DNA]</scope>
    <source>
        <tissue evidence="3">Heart</tissue>
    </source>
</reference>
<dbReference type="InterPro" id="IPR016617">
    <property type="entry name" value="ARMC1"/>
</dbReference>
<protein>
    <submittedName>
        <fullName evidence="3">Uncharacterized protein</fullName>
    </submittedName>
</protein>
<dbReference type="PANTHER" id="PTHR46840">
    <property type="entry name" value="ARMADILLO REPEAT-CONTAINING PROTEIN 1"/>
    <property type="match status" value="1"/>
</dbReference>
<comment type="caution">
    <text evidence="3">The sequence shown here is derived from an EMBL/GenBank/DDBJ whole genome shotgun (WGS) entry which is preliminary data.</text>
</comment>
<evidence type="ECO:0000256" key="1">
    <source>
        <dbReference type="ARBA" id="ARBA00004370"/>
    </source>
</evidence>
<comment type="subcellular location">
    <subcellularLocation>
        <location evidence="1">Membrane</location>
    </subcellularLocation>
</comment>
<feature type="non-terminal residue" evidence="3">
    <location>
        <position position="118"/>
    </location>
</feature>